<dbReference type="Proteomes" id="UP001152300">
    <property type="component" value="Unassembled WGS sequence"/>
</dbReference>
<gene>
    <name evidence="2" type="ORF">OCU04_008387</name>
</gene>
<evidence type="ECO:0000313" key="3">
    <source>
        <dbReference type="Proteomes" id="UP001152300"/>
    </source>
</evidence>
<evidence type="ECO:0000313" key="2">
    <source>
        <dbReference type="EMBL" id="KAJ8063146.1"/>
    </source>
</evidence>
<dbReference type="OrthoDB" id="10377661at2759"/>
<dbReference type="AlphaFoldDB" id="A0A9X0AHZ7"/>
<sequence>MNSALPSHTATFRPMTSSLVGSLASLPTATISILNATNTNTTSGHSYRTKTDCSRDTLSTWIETSYMLVSIVFFVHFFISYFEVSKSRPHNNIPKYRNNNQEKEGLKNHGHILRSQIWEENYQNDASRMEKIQTLAQDSSNAIDPESRVHFLKKYAAAKKNRHLVLLEEILQNRRVLSSKMVEDMMEEGRYQSVPRYRPEDQGS</sequence>
<organism evidence="2 3">
    <name type="scientific">Sclerotinia nivalis</name>
    <dbReference type="NCBI Taxonomy" id="352851"/>
    <lineage>
        <taxon>Eukaryota</taxon>
        <taxon>Fungi</taxon>
        <taxon>Dikarya</taxon>
        <taxon>Ascomycota</taxon>
        <taxon>Pezizomycotina</taxon>
        <taxon>Leotiomycetes</taxon>
        <taxon>Helotiales</taxon>
        <taxon>Sclerotiniaceae</taxon>
        <taxon>Sclerotinia</taxon>
    </lineage>
</organism>
<name>A0A9X0AHZ7_9HELO</name>
<proteinExistence type="predicted"/>
<reference evidence="2" key="1">
    <citation type="submission" date="2022-11" db="EMBL/GenBank/DDBJ databases">
        <title>Genome Resource of Sclerotinia nivalis Strain SnTB1, a Plant Pathogen Isolated from American Ginseng.</title>
        <authorList>
            <person name="Fan S."/>
        </authorList>
    </citation>
    <scope>NUCLEOTIDE SEQUENCE</scope>
    <source>
        <strain evidence="2">SnTB1</strain>
    </source>
</reference>
<keyword evidence="1" id="KW-0472">Membrane</keyword>
<keyword evidence="1" id="KW-0812">Transmembrane</keyword>
<protein>
    <submittedName>
        <fullName evidence="2">Uncharacterized protein</fullName>
    </submittedName>
</protein>
<keyword evidence="1" id="KW-1133">Transmembrane helix</keyword>
<evidence type="ECO:0000256" key="1">
    <source>
        <dbReference type="SAM" id="Phobius"/>
    </source>
</evidence>
<keyword evidence="3" id="KW-1185">Reference proteome</keyword>
<accession>A0A9X0AHZ7</accession>
<dbReference type="EMBL" id="JAPEIS010000009">
    <property type="protein sequence ID" value="KAJ8063146.1"/>
    <property type="molecule type" value="Genomic_DNA"/>
</dbReference>
<feature type="transmembrane region" description="Helical" evidence="1">
    <location>
        <begin position="64"/>
        <end position="82"/>
    </location>
</feature>
<comment type="caution">
    <text evidence="2">The sequence shown here is derived from an EMBL/GenBank/DDBJ whole genome shotgun (WGS) entry which is preliminary data.</text>
</comment>